<feature type="domain" description="O-methyltransferase C-terminal" evidence="4">
    <location>
        <begin position="128"/>
        <end position="313"/>
    </location>
</feature>
<dbReference type="Gene3D" id="3.40.50.150">
    <property type="entry name" value="Vaccinia Virus protein VP39"/>
    <property type="match status" value="1"/>
</dbReference>
<dbReference type="InterPro" id="IPR016461">
    <property type="entry name" value="COMT-like"/>
</dbReference>
<dbReference type="InterPro" id="IPR029063">
    <property type="entry name" value="SAM-dependent_MTases_sf"/>
</dbReference>
<dbReference type="PANTHER" id="PTHR43712">
    <property type="entry name" value="PUTATIVE (AFU_ORTHOLOGUE AFUA_4G14580)-RELATED"/>
    <property type="match status" value="1"/>
</dbReference>
<name>A0A7W7VXZ2_KITKI</name>
<dbReference type="GO" id="GO:0032259">
    <property type="term" value="P:methylation"/>
    <property type="evidence" value="ECO:0007669"/>
    <property type="project" value="UniProtKB-KW"/>
</dbReference>
<organism evidence="5 6">
    <name type="scientific">Kitasatospora kifunensis</name>
    <name type="common">Streptomyces kifunensis</name>
    <dbReference type="NCBI Taxonomy" id="58351"/>
    <lineage>
        <taxon>Bacteria</taxon>
        <taxon>Bacillati</taxon>
        <taxon>Actinomycetota</taxon>
        <taxon>Actinomycetes</taxon>
        <taxon>Kitasatosporales</taxon>
        <taxon>Streptomycetaceae</taxon>
        <taxon>Kitasatospora</taxon>
    </lineage>
</organism>
<dbReference type="Gene3D" id="1.10.10.10">
    <property type="entry name" value="Winged helix-like DNA-binding domain superfamily/Winged helix DNA-binding domain"/>
    <property type="match status" value="1"/>
</dbReference>
<proteinExistence type="predicted"/>
<evidence type="ECO:0000256" key="3">
    <source>
        <dbReference type="ARBA" id="ARBA00022691"/>
    </source>
</evidence>
<protein>
    <recommendedName>
        <fullName evidence="4">O-methyltransferase C-terminal domain-containing protein</fullName>
    </recommendedName>
</protein>
<evidence type="ECO:0000313" key="5">
    <source>
        <dbReference type="EMBL" id="MBB4926129.1"/>
    </source>
</evidence>
<dbReference type="PANTHER" id="PTHR43712:SF2">
    <property type="entry name" value="O-METHYLTRANSFERASE CICE"/>
    <property type="match status" value="1"/>
</dbReference>
<keyword evidence="2" id="KW-0808">Transferase</keyword>
<evidence type="ECO:0000259" key="4">
    <source>
        <dbReference type="Pfam" id="PF00891"/>
    </source>
</evidence>
<dbReference type="EMBL" id="JACHJV010000001">
    <property type="protein sequence ID" value="MBB4926129.1"/>
    <property type="molecule type" value="Genomic_DNA"/>
</dbReference>
<dbReference type="InterPro" id="IPR036390">
    <property type="entry name" value="WH_DNA-bd_sf"/>
</dbReference>
<gene>
    <name evidence="5" type="ORF">FHR34_005122</name>
</gene>
<evidence type="ECO:0000313" key="6">
    <source>
        <dbReference type="Proteomes" id="UP000540506"/>
    </source>
</evidence>
<keyword evidence="6" id="KW-1185">Reference proteome</keyword>
<comment type="caution">
    <text evidence="5">The sequence shown here is derived from an EMBL/GenBank/DDBJ whole genome shotgun (WGS) entry which is preliminary data.</text>
</comment>
<dbReference type="SUPFAM" id="SSF53335">
    <property type="entry name" value="S-adenosyl-L-methionine-dependent methyltransferases"/>
    <property type="match status" value="1"/>
</dbReference>
<dbReference type="PIRSF" id="PIRSF005739">
    <property type="entry name" value="O-mtase"/>
    <property type="match status" value="1"/>
</dbReference>
<dbReference type="GO" id="GO:0008171">
    <property type="term" value="F:O-methyltransferase activity"/>
    <property type="evidence" value="ECO:0007669"/>
    <property type="project" value="InterPro"/>
</dbReference>
<dbReference type="Proteomes" id="UP000540506">
    <property type="component" value="Unassembled WGS sequence"/>
</dbReference>
<keyword evidence="1" id="KW-0489">Methyltransferase</keyword>
<dbReference type="PROSITE" id="PS51683">
    <property type="entry name" value="SAM_OMT_II"/>
    <property type="match status" value="1"/>
</dbReference>
<evidence type="ECO:0000256" key="1">
    <source>
        <dbReference type="ARBA" id="ARBA00022603"/>
    </source>
</evidence>
<sequence length="333" mass="36180">MMLPSALEKAIYGVYATTAVHLADKHGVFGFLITQEAPTGKIATALGLDEETLDRLLVLLDSFGVIEQNEHGAYFVSAEMAPFVDPRSPRSVGGFLSHVMNSTVGRLPQLDDYLTAGKSAVDAALPAPFDVMYRTPKLTEEFLAAMWQLTYDVSRELVPMAGLTGVRHLVDIGGASGPFCVAALEATPGLQATVYELPEVGPYVAGTVEKYGLQGRLDFAAGDFHRDEFPPTECVAFGYILSGWTDEIGLELLRKAYRACADGGRALVMDRLFDDDRRGPLPTAVMNLSMHVEAKGRHRTAAEYIGLLESAGFVDCEVHRSTQDKQLVIGHKR</sequence>
<dbReference type="AlphaFoldDB" id="A0A7W7VXZ2"/>
<reference evidence="5 6" key="1">
    <citation type="submission" date="2020-08" db="EMBL/GenBank/DDBJ databases">
        <title>Sequencing the genomes of 1000 actinobacteria strains.</title>
        <authorList>
            <person name="Klenk H.-P."/>
        </authorList>
    </citation>
    <scope>NUCLEOTIDE SEQUENCE [LARGE SCALE GENOMIC DNA]</scope>
    <source>
        <strain evidence="5 6">DSM 41654</strain>
    </source>
</reference>
<dbReference type="InterPro" id="IPR001077">
    <property type="entry name" value="COMT_C"/>
</dbReference>
<evidence type="ECO:0000256" key="2">
    <source>
        <dbReference type="ARBA" id="ARBA00022679"/>
    </source>
</evidence>
<accession>A0A7W7VXZ2</accession>
<dbReference type="Pfam" id="PF00891">
    <property type="entry name" value="Methyltransf_2"/>
    <property type="match status" value="1"/>
</dbReference>
<dbReference type="SUPFAM" id="SSF46785">
    <property type="entry name" value="Winged helix' DNA-binding domain"/>
    <property type="match status" value="1"/>
</dbReference>
<dbReference type="InterPro" id="IPR036388">
    <property type="entry name" value="WH-like_DNA-bd_sf"/>
</dbReference>
<keyword evidence="3" id="KW-0949">S-adenosyl-L-methionine</keyword>